<comment type="subunit">
    <text evidence="7">Homodimer.</text>
</comment>
<evidence type="ECO:0000313" key="16">
    <source>
        <dbReference type="EMBL" id="ADI16952.1"/>
    </source>
</evidence>
<comment type="cofactor">
    <cofactor evidence="3">
        <name>Co(2+)</name>
        <dbReference type="ChEBI" id="CHEBI:48828"/>
    </cofactor>
</comment>
<dbReference type="SMART" id="SM00861">
    <property type="entry name" value="Transket_pyr"/>
    <property type="match status" value="1"/>
</dbReference>
<reference evidence="16" key="1">
    <citation type="journal article" date="2011" name="Environ. Microbiol.">
        <title>Time-series analyses of Monterey Bay coastal microbial picoplankton using a 'genome proxy' microarray.</title>
        <authorList>
            <person name="Rich V.I."/>
            <person name="Pham V.D."/>
            <person name="Eppley J."/>
            <person name="Shi Y."/>
            <person name="DeLong E.F."/>
        </authorList>
    </citation>
    <scope>NUCLEOTIDE SEQUENCE</scope>
</reference>
<keyword evidence="11" id="KW-0106">Calcium</keyword>
<dbReference type="Gene3D" id="3.40.50.920">
    <property type="match status" value="1"/>
</dbReference>
<evidence type="ECO:0000256" key="6">
    <source>
        <dbReference type="ARBA" id="ARBA00007131"/>
    </source>
</evidence>
<evidence type="ECO:0000256" key="14">
    <source>
        <dbReference type="ARBA" id="ARBA00049473"/>
    </source>
</evidence>
<keyword evidence="9" id="KW-0808">Transferase</keyword>
<evidence type="ECO:0000259" key="15">
    <source>
        <dbReference type="SMART" id="SM00861"/>
    </source>
</evidence>
<evidence type="ECO:0000256" key="13">
    <source>
        <dbReference type="ARBA" id="ARBA00023052"/>
    </source>
</evidence>
<evidence type="ECO:0000256" key="11">
    <source>
        <dbReference type="ARBA" id="ARBA00022837"/>
    </source>
</evidence>
<dbReference type="Pfam" id="PF22613">
    <property type="entry name" value="Transketolase_C_1"/>
    <property type="match status" value="1"/>
</dbReference>
<evidence type="ECO:0000256" key="9">
    <source>
        <dbReference type="ARBA" id="ARBA00022679"/>
    </source>
</evidence>
<feature type="domain" description="Transketolase-like pyrimidine-binding" evidence="15">
    <location>
        <begin position="339"/>
        <end position="512"/>
    </location>
</feature>
<dbReference type="SUPFAM" id="SSF52922">
    <property type="entry name" value="TK C-terminal domain-like"/>
    <property type="match status" value="1"/>
</dbReference>
<evidence type="ECO:0000256" key="8">
    <source>
        <dbReference type="ARBA" id="ARBA00013152"/>
    </source>
</evidence>
<dbReference type="InterPro" id="IPR033247">
    <property type="entry name" value="Transketolase_fam"/>
</dbReference>
<dbReference type="EC" id="2.2.1.1" evidence="8"/>
<dbReference type="EMBL" id="GU474850">
    <property type="protein sequence ID" value="ADI16952.1"/>
    <property type="molecule type" value="Genomic_DNA"/>
</dbReference>
<dbReference type="InterPro" id="IPR005474">
    <property type="entry name" value="Transketolase_N"/>
</dbReference>
<dbReference type="AlphaFoldDB" id="E0XRB1"/>
<comment type="catalytic activity">
    <reaction evidence="14">
        <text>D-sedoheptulose 7-phosphate + D-glyceraldehyde 3-phosphate = aldehydo-D-ribose 5-phosphate + D-xylulose 5-phosphate</text>
        <dbReference type="Rhea" id="RHEA:10508"/>
        <dbReference type="ChEBI" id="CHEBI:57483"/>
        <dbReference type="ChEBI" id="CHEBI:57737"/>
        <dbReference type="ChEBI" id="CHEBI:58273"/>
        <dbReference type="ChEBI" id="CHEBI:59776"/>
        <dbReference type="EC" id="2.2.1.1"/>
    </reaction>
</comment>
<dbReference type="CDD" id="cd02012">
    <property type="entry name" value="TPP_TK"/>
    <property type="match status" value="1"/>
</dbReference>
<dbReference type="GO" id="GO:0046872">
    <property type="term" value="F:metal ion binding"/>
    <property type="evidence" value="ECO:0007669"/>
    <property type="project" value="UniProtKB-KW"/>
</dbReference>
<keyword evidence="10" id="KW-0479">Metal-binding</keyword>
<dbReference type="Pfam" id="PF00456">
    <property type="entry name" value="Transketolase_N"/>
    <property type="match status" value="1"/>
</dbReference>
<dbReference type="GO" id="GO:0004802">
    <property type="term" value="F:transketolase activity"/>
    <property type="evidence" value="ECO:0007669"/>
    <property type="project" value="UniProtKB-EC"/>
</dbReference>
<dbReference type="Gene3D" id="3.40.50.970">
    <property type="match status" value="2"/>
</dbReference>
<evidence type="ECO:0000256" key="5">
    <source>
        <dbReference type="ARBA" id="ARBA00001964"/>
    </source>
</evidence>
<evidence type="ECO:0000256" key="10">
    <source>
        <dbReference type="ARBA" id="ARBA00022723"/>
    </source>
</evidence>
<dbReference type="Pfam" id="PF02779">
    <property type="entry name" value="Transket_pyr"/>
    <property type="match status" value="1"/>
</dbReference>
<comment type="cofactor">
    <cofactor evidence="5">
        <name>thiamine diphosphate</name>
        <dbReference type="ChEBI" id="CHEBI:58937"/>
    </cofactor>
</comment>
<dbReference type="InterPro" id="IPR055152">
    <property type="entry name" value="Transketolase-like_C_2"/>
</dbReference>
<keyword evidence="12" id="KW-0460">Magnesium</keyword>
<evidence type="ECO:0000256" key="1">
    <source>
        <dbReference type="ARBA" id="ARBA00001913"/>
    </source>
</evidence>
<dbReference type="CDD" id="cd07033">
    <property type="entry name" value="TPP_PYR_DXS_TK_like"/>
    <property type="match status" value="1"/>
</dbReference>
<comment type="similarity">
    <text evidence="6">Belongs to the transketolase family.</text>
</comment>
<comment type="cofactor">
    <cofactor evidence="1">
        <name>Ca(2+)</name>
        <dbReference type="ChEBI" id="CHEBI:29108"/>
    </cofactor>
</comment>
<dbReference type="InterPro" id="IPR029061">
    <property type="entry name" value="THDP-binding"/>
</dbReference>
<dbReference type="GO" id="GO:0005829">
    <property type="term" value="C:cytosol"/>
    <property type="evidence" value="ECO:0007669"/>
    <property type="project" value="TreeGrafter"/>
</dbReference>
<evidence type="ECO:0000256" key="12">
    <source>
        <dbReference type="ARBA" id="ARBA00022842"/>
    </source>
</evidence>
<organism evidence="16">
    <name type="scientific">uncultured Fidelibacterota bacterium HF0010_18O13</name>
    <dbReference type="NCBI Taxonomy" id="710789"/>
    <lineage>
        <taxon>Bacteria</taxon>
        <taxon>Pseudomonadati</taxon>
        <taxon>Fidelibacterota</taxon>
        <taxon>environmental samples</taxon>
    </lineage>
</organism>
<evidence type="ECO:0000256" key="3">
    <source>
        <dbReference type="ARBA" id="ARBA00001941"/>
    </source>
</evidence>
<name>E0XRB1_9BACT</name>
<evidence type="ECO:0000256" key="7">
    <source>
        <dbReference type="ARBA" id="ARBA00011738"/>
    </source>
</evidence>
<comment type="cofactor">
    <cofactor evidence="4">
        <name>Mg(2+)</name>
        <dbReference type="ChEBI" id="CHEBI:18420"/>
    </cofactor>
</comment>
<dbReference type="InterPro" id="IPR005475">
    <property type="entry name" value="Transketolase-like_Pyr-bd"/>
</dbReference>
<proteinExistence type="inferred from homology"/>
<dbReference type="GO" id="GO:0006098">
    <property type="term" value="P:pentose-phosphate shunt"/>
    <property type="evidence" value="ECO:0007669"/>
    <property type="project" value="TreeGrafter"/>
</dbReference>
<dbReference type="PANTHER" id="PTHR43522">
    <property type="entry name" value="TRANSKETOLASE"/>
    <property type="match status" value="1"/>
</dbReference>
<protein>
    <recommendedName>
        <fullName evidence="8">transketolase</fullName>
        <ecNumber evidence="8">2.2.1.1</ecNumber>
    </recommendedName>
</protein>
<comment type="cofactor">
    <cofactor evidence="2">
        <name>Mn(2+)</name>
        <dbReference type="ChEBI" id="CHEBI:29035"/>
    </cofactor>
</comment>
<dbReference type="PANTHER" id="PTHR43522:SF2">
    <property type="entry name" value="TRANSKETOLASE 1-RELATED"/>
    <property type="match status" value="1"/>
</dbReference>
<evidence type="ECO:0000256" key="4">
    <source>
        <dbReference type="ARBA" id="ARBA00001946"/>
    </source>
</evidence>
<evidence type="ECO:0000256" key="2">
    <source>
        <dbReference type="ARBA" id="ARBA00001936"/>
    </source>
</evidence>
<sequence>MSNNPIKNFNKLNDKQKDLFTVNIIKGLVMDGVRNSNSGHPGGPMSLADFTYILYSEFLTIDPKNPEWENRDRVVLSVGHTCMLIYSILYLCGYLKMDDLKNFRKLGSLTPGHPEIETPGVDANTGPLGQGVGMGIGMALAEKASSNSSLKRFTYILAGDGDLQEPIALGASTLAGHWKLSNLVMFYDKNDIQIAGNTSRVDSTDYAKLYDAMGWHVQEINGHNHDEIRLSLKNAQSSDKPSIIIGKTIIAKGSYSLENSPKSHGSPFSEDEIKLTKEKLKIPQDSFFCNEDIIGHFQRNFGTLNNKIASIDNEFEKDNHNLSQMFESLSVPDFGENPMATRQAFGLSLDEFAEKFPHIIGGSADLDGSNCTTNFASSYDDFSSSNPKGRNIAFGVREFPMGAIMNGIALYGNHFPFGGTFLVFSDYVRSAIRLSAIQKLHVMYEFTHDSIFVGEDGPTHQPVEHTMSLRNIPNLLVFRPADALETFYCFKKIMKNKKNPSAILLTRQKLPKLNISEGKIEEGVNRGAYILNEEDNPDAILFTSGSEVHLAVEICSLINKKIQIINLPCWELFEKQDKQYISSIMSKNCRKRISLEAGITTGWQKFTGIDGLNIGINEFGASAPGKDVAKHLGFVKEKITSLIENYLNE</sequence>
<accession>E0XRB1</accession>
<dbReference type="FunFam" id="3.40.50.970:FF:000045">
    <property type="entry name" value="Transketolase"/>
    <property type="match status" value="1"/>
</dbReference>
<dbReference type="SUPFAM" id="SSF52518">
    <property type="entry name" value="Thiamin diphosphate-binding fold (THDP-binding)"/>
    <property type="match status" value="2"/>
</dbReference>
<keyword evidence="13" id="KW-0786">Thiamine pyrophosphate</keyword>
<dbReference type="InterPro" id="IPR009014">
    <property type="entry name" value="Transketo_C/PFOR_II"/>
</dbReference>